<evidence type="ECO:0008006" key="3">
    <source>
        <dbReference type="Google" id="ProtNLM"/>
    </source>
</evidence>
<proteinExistence type="predicted"/>
<accession>A0A6F8YYE0</accession>
<dbReference type="Proteomes" id="UP000503011">
    <property type="component" value="Chromosome"/>
</dbReference>
<keyword evidence="2" id="KW-1185">Reference proteome</keyword>
<name>A0A6F8YYE0_9ACTN</name>
<reference evidence="1 2" key="2">
    <citation type="submission" date="2020-03" db="EMBL/GenBank/DDBJ databases">
        <authorList>
            <person name="Ichikawa N."/>
            <person name="Kimura A."/>
            <person name="Kitahashi Y."/>
            <person name="Uohara A."/>
        </authorList>
    </citation>
    <scope>NUCLEOTIDE SEQUENCE [LARGE SCALE GENOMIC DNA]</scope>
    <source>
        <strain evidence="1 2">NBRC 105367</strain>
    </source>
</reference>
<protein>
    <recommendedName>
        <fullName evidence="3">CBM-cenC domain-containing protein</fullName>
    </recommendedName>
</protein>
<sequence length="58" mass="6120">MDVPGHSWTVSSAGGNCVSNQVLKTLSLQAGQTYTLKGHYTAGNGNVIDETVVYIQAH</sequence>
<evidence type="ECO:0000313" key="2">
    <source>
        <dbReference type="Proteomes" id="UP000503011"/>
    </source>
</evidence>
<reference evidence="1 2" key="1">
    <citation type="submission" date="2020-03" db="EMBL/GenBank/DDBJ databases">
        <title>Whole genome shotgun sequence of Phytohabitans suffuscus NBRC 105367.</title>
        <authorList>
            <person name="Komaki H."/>
            <person name="Tamura T."/>
        </authorList>
    </citation>
    <scope>NUCLEOTIDE SEQUENCE [LARGE SCALE GENOMIC DNA]</scope>
    <source>
        <strain evidence="1 2">NBRC 105367</strain>
    </source>
</reference>
<dbReference type="EMBL" id="AP022871">
    <property type="protein sequence ID" value="BCB91092.1"/>
    <property type="molecule type" value="Genomic_DNA"/>
</dbReference>
<organism evidence="1 2">
    <name type="scientific">Phytohabitans suffuscus</name>
    <dbReference type="NCBI Taxonomy" id="624315"/>
    <lineage>
        <taxon>Bacteria</taxon>
        <taxon>Bacillati</taxon>
        <taxon>Actinomycetota</taxon>
        <taxon>Actinomycetes</taxon>
        <taxon>Micromonosporales</taxon>
        <taxon>Micromonosporaceae</taxon>
    </lineage>
</organism>
<dbReference type="AlphaFoldDB" id="A0A6F8YYE0"/>
<dbReference type="KEGG" id="psuu:Psuf_084050"/>
<evidence type="ECO:0000313" key="1">
    <source>
        <dbReference type="EMBL" id="BCB91092.1"/>
    </source>
</evidence>
<gene>
    <name evidence="1" type="ORF">Psuf_084050</name>
</gene>